<name>A0ACB8UIA1_9APHY</name>
<dbReference type="Proteomes" id="UP001055072">
    <property type="component" value="Unassembled WGS sequence"/>
</dbReference>
<reference evidence="1" key="1">
    <citation type="journal article" date="2021" name="Environ. Microbiol.">
        <title>Gene family expansions and transcriptome signatures uncover fungal adaptations to wood decay.</title>
        <authorList>
            <person name="Hage H."/>
            <person name="Miyauchi S."/>
            <person name="Viragh M."/>
            <person name="Drula E."/>
            <person name="Min B."/>
            <person name="Chaduli D."/>
            <person name="Navarro D."/>
            <person name="Favel A."/>
            <person name="Norest M."/>
            <person name="Lesage-Meessen L."/>
            <person name="Balint B."/>
            <person name="Merenyi Z."/>
            <person name="de Eugenio L."/>
            <person name="Morin E."/>
            <person name="Martinez A.T."/>
            <person name="Baldrian P."/>
            <person name="Stursova M."/>
            <person name="Martinez M.J."/>
            <person name="Novotny C."/>
            <person name="Magnuson J.K."/>
            <person name="Spatafora J.W."/>
            <person name="Maurice S."/>
            <person name="Pangilinan J."/>
            <person name="Andreopoulos W."/>
            <person name="LaButti K."/>
            <person name="Hundley H."/>
            <person name="Na H."/>
            <person name="Kuo A."/>
            <person name="Barry K."/>
            <person name="Lipzen A."/>
            <person name="Henrissat B."/>
            <person name="Riley R."/>
            <person name="Ahrendt S."/>
            <person name="Nagy L.G."/>
            <person name="Grigoriev I.V."/>
            <person name="Martin F."/>
            <person name="Rosso M.N."/>
        </authorList>
    </citation>
    <scope>NUCLEOTIDE SEQUENCE</scope>
    <source>
        <strain evidence="1">CBS 384.51</strain>
    </source>
</reference>
<dbReference type="EMBL" id="MU274901">
    <property type="protein sequence ID" value="KAI0093959.1"/>
    <property type="molecule type" value="Genomic_DNA"/>
</dbReference>
<accession>A0ACB8UIA1</accession>
<proteinExistence type="predicted"/>
<comment type="caution">
    <text evidence="1">The sequence shown here is derived from an EMBL/GenBank/DDBJ whole genome shotgun (WGS) entry which is preliminary data.</text>
</comment>
<organism evidence="1 2">
    <name type="scientific">Irpex rosettiformis</name>
    <dbReference type="NCBI Taxonomy" id="378272"/>
    <lineage>
        <taxon>Eukaryota</taxon>
        <taxon>Fungi</taxon>
        <taxon>Dikarya</taxon>
        <taxon>Basidiomycota</taxon>
        <taxon>Agaricomycotina</taxon>
        <taxon>Agaricomycetes</taxon>
        <taxon>Polyporales</taxon>
        <taxon>Irpicaceae</taxon>
        <taxon>Irpex</taxon>
    </lineage>
</organism>
<evidence type="ECO:0000313" key="2">
    <source>
        <dbReference type="Proteomes" id="UP001055072"/>
    </source>
</evidence>
<keyword evidence="2" id="KW-1185">Reference proteome</keyword>
<gene>
    <name evidence="1" type="ORF">BDY19DRAFT_919830</name>
</gene>
<protein>
    <submittedName>
        <fullName evidence="1">Nse1 non-SMC component of SMC5-6 complex-domain-containing protein</fullName>
    </submittedName>
</protein>
<evidence type="ECO:0000313" key="1">
    <source>
        <dbReference type="EMBL" id="KAI0093959.1"/>
    </source>
</evidence>
<sequence length="352" mass="40430">MVSSSDVMRLFLQGIMSRRMVTEKTARKLWQKCIEAVNSVDENLNVPYNDDRKYWDDWVNKVTEALNPLDLEFAHVHDEFSGEHVYGIVNRNGDEVAQLATEYTAIEIKYFKALLDQIMLASNESYCVSSLVALREVKFVDKSISKTHAEKLLNSFVARGWLVRSRKGRYSLSTRTILELQTYLKANFDDSVHECTICFEMVTRGFACTVQNCQTRLHSRCYSTYRRTRNACPTCKAPWASDEQGTGEKMKKIGEAAFKDGQEKKGRRTRQSDMPEEGSGEEAEAETLEGGEDDEDEPAPTQTQRRKGKKKKNVVSDDEQMEVEEKEEEEEEEEEEEPTGPSRTQPRRSGRR</sequence>